<dbReference type="AlphaFoldDB" id="A0A072UKB2"/>
<dbReference type="Proteomes" id="UP000002051">
    <property type="component" value="Chromosome 4"/>
</dbReference>
<dbReference type="EMBL" id="CM001220">
    <property type="protein sequence ID" value="KEH30152.1"/>
    <property type="molecule type" value="Genomic_DNA"/>
</dbReference>
<evidence type="ECO:0000259" key="1">
    <source>
        <dbReference type="Pfam" id="PF22936"/>
    </source>
</evidence>
<protein>
    <recommendedName>
        <fullName evidence="1">Retrovirus-related Pol polyprotein from transposon TNT 1-94-like beta-barrel domain-containing protein</fullName>
    </recommendedName>
</protein>
<accession>A0A072UKB2</accession>
<evidence type="ECO:0000313" key="2">
    <source>
        <dbReference type="EMBL" id="KEH30152.1"/>
    </source>
</evidence>
<keyword evidence="4" id="KW-1185">Reference proteome</keyword>
<dbReference type="HOGENOM" id="CLU_2593397_0_0_1"/>
<gene>
    <name evidence="2" type="ordered locus">MTR_4g063880</name>
</gene>
<reference evidence="2 4" key="1">
    <citation type="journal article" date="2011" name="Nature">
        <title>The Medicago genome provides insight into the evolution of rhizobial symbioses.</title>
        <authorList>
            <person name="Young N.D."/>
            <person name="Debelle F."/>
            <person name="Oldroyd G.E."/>
            <person name="Geurts R."/>
            <person name="Cannon S.B."/>
            <person name="Udvardi M.K."/>
            <person name="Benedito V.A."/>
            <person name="Mayer K.F."/>
            <person name="Gouzy J."/>
            <person name="Schoof H."/>
            <person name="Van de Peer Y."/>
            <person name="Proost S."/>
            <person name="Cook D.R."/>
            <person name="Meyers B.C."/>
            <person name="Spannagl M."/>
            <person name="Cheung F."/>
            <person name="De Mita S."/>
            <person name="Krishnakumar V."/>
            <person name="Gundlach H."/>
            <person name="Zhou S."/>
            <person name="Mudge J."/>
            <person name="Bharti A.K."/>
            <person name="Murray J.D."/>
            <person name="Naoumkina M.A."/>
            <person name="Rosen B."/>
            <person name="Silverstein K.A."/>
            <person name="Tang H."/>
            <person name="Rombauts S."/>
            <person name="Zhao P.X."/>
            <person name="Zhou P."/>
            <person name="Barbe V."/>
            <person name="Bardou P."/>
            <person name="Bechner M."/>
            <person name="Bellec A."/>
            <person name="Berger A."/>
            <person name="Berges H."/>
            <person name="Bidwell S."/>
            <person name="Bisseling T."/>
            <person name="Choisne N."/>
            <person name="Couloux A."/>
            <person name="Denny R."/>
            <person name="Deshpande S."/>
            <person name="Dai X."/>
            <person name="Doyle J.J."/>
            <person name="Dudez A.M."/>
            <person name="Farmer A.D."/>
            <person name="Fouteau S."/>
            <person name="Franken C."/>
            <person name="Gibelin C."/>
            <person name="Gish J."/>
            <person name="Goldstein S."/>
            <person name="Gonzalez A.J."/>
            <person name="Green P.J."/>
            <person name="Hallab A."/>
            <person name="Hartog M."/>
            <person name="Hua A."/>
            <person name="Humphray S.J."/>
            <person name="Jeong D.H."/>
            <person name="Jing Y."/>
            <person name="Jocker A."/>
            <person name="Kenton S.M."/>
            <person name="Kim D.J."/>
            <person name="Klee K."/>
            <person name="Lai H."/>
            <person name="Lang C."/>
            <person name="Lin S."/>
            <person name="Macmil S.L."/>
            <person name="Magdelenat G."/>
            <person name="Matthews L."/>
            <person name="McCorrison J."/>
            <person name="Monaghan E.L."/>
            <person name="Mun J.H."/>
            <person name="Najar F.Z."/>
            <person name="Nicholson C."/>
            <person name="Noirot C."/>
            <person name="O'Bleness M."/>
            <person name="Paule C.R."/>
            <person name="Poulain J."/>
            <person name="Prion F."/>
            <person name="Qin B."/>
            <person name="Qu C."/>
            <person name="Retzel E.F."/>
            <person name="Riddle C."/>
            <person name="Sallet E."/>
            <person name="Samain S."/>
            <person name="Samson N."/>
            <person name="Sanders I."/>
            <person name="Saurat O."/>
            <person name="Scarpelli C."/>
            <person name="Schiex T."/>
            <person name="Segurens B."/>
            <person name="Severin A.J."/>
            <person name="Sherrier D.J."/>
            <person name="Shi R."/>
            <person name="Sims S."/>
            <person name="Singer S.R."/>
            <person name="Sinharoy S."/>
            <person name="Sterck L."/>
            <person name="Viollet A."/>
            <person name="Wang B.B."/>
            <person name="Wang K."/>
            <person name="Wang M."/>
            <person name="Wang X."/>
            <person name="Warfsmann J."/>
            <person name="Weissenbach J."/>
            <person name="White D.D."/>
            <person name="White J.D."/>
            <person name="Wiley G.B."/>
            <person name="Wincker P."/>
            <person name="Xing Y."/>
            <person name="Yang L."/>
            <person name="Yao Z."/>
            <person name="Ying F."/>
            <person name="Zhai J."/>
            <person name="Zhou L."/>
            <person name="Zuber A."/>
            <person name="Denarie J."/>
            <person name="Dixon R.A."/>
            <person name="May G.D."/>
            <person name="Schwartz D.C."/>
            <person name="Rogers J."/>
            <person name="Quetier F."/>
            <person name="Town C.D."/>
            <person name="Roe B.A."/>
        </authorList>
    </citation>
    <scope>NUCLEOTIDE SEQUENCE [LARGE SCALE GENOMIC DNA]</scope>
    <source>
        <strain evidence="2">A17</strain>
        <strain evidence="3 4">cv. Jemalong A17</strain>
    </source>
</reference>
<dbReference type="Pfam" id="PF22936">
    <property type="entry name" value="Pol_BBD"/>
    <property type="match status" value="1"/>
</dbReference>
<name>A0A072UKB2_MEDTR</name>
<dbReference type="EnsemblPlants" id="KEH30152">
    <property type="protein sequence ID" value="KEH30152"/>
    <property type="gene ID" value="MTR_4g063880"/>
</dbReference>
<organism evidence="2 4">
    <name type="scientific">Medicago truncatula</name>
    <name type="common">Barrel medic</name>
    <name type="synonym">Medicago tribuloides</name>
    <dbReference type="NCBI Taxonomy" id="3880"/>
    <lineage>
        <taxon>Eukaryota</taxon>
        <taxon>Viridiplantae</taxon>
        <taxon>Streptophyta</taxon>
        <taxon>Embryophyta</taxon>
        <taxon>Tracheophyta</taxon>
        <taxon>Spermatophyta</taxon>
        <taxon>Magnoliopsida</taxon>
        <taxon>eudicotyledons</taxon>
        <taxon>Gunneridae</taxon>
        <taxon>Pentapetalae</taxon>
        <taxon>rosids</taxon>
        <taxon>fabids</taxon>
        <taxon>Fabales</taxon>
        <taxon>Fabaceae</taxon>
        <taxon>Papilionoideae</taxon>
        <taxon>50 kb inversion clade</taxon>
        <taxon>NPAAA clade</taxon>
        <taxon>Hologalegina</taxon>
        <taxon>IRL clade</taxon>
        <taxon>Trifolieae</taxon>
        <taxon>Medicago</taxon>
    </lineage>
</organism>
<reference evidence="2 4" key="2">
    <citation type="journal article" date="2014" name="BMC Genomics">
        <title>An improved genome release (version Mt4.0) for the model legume Medicago truncatula.</title>
        <authorList>
            <person name="Tang H."/>
            <person name="Krishnakumar V."/>
            <person name="Bidwell S."/>
            <person name="Rosen B."/>
            <person name="Chan A."/>
            <person name="Zhou S."/>
            <person name="Gentzbittel L."/>
            <person name="Childs K.L."/>
            <person name="Yandell M."/>
            <person name="Gundlach H."/>
            <person name="Mayer K.F."/>
            <person name="Schwartz D.C."/>
            <person name="Town C.D."/>
        </authorList>
    </citation>
    <scope>GENOME REANNOTATION</scope>
    <source>
        <strain evidence="2">A17</strain>
        <strain evidence="3 4">cv. Jemalong A17</strain>
    </source>
</reference>
<evidence type="ECO:0000313" key="3">
    <source>
        <dbReference type="EnsemblPlants" id="KEH30152"/>
    </source>
</evidence>
<sequence>MACYKEWVVSIDEKVKREIKLTNNNTITTKGVGKVLIQIRDGKQSFIYDVLFISNAKNNLLTLGQFLKKEFSSKDRAWPN</sequence>
<evidence type="ECO:0000313" key="4">
    <source>
        <dbReference type="Proteomes" id="UP000002051"/>
    </source>
</evidence>
<feature type="domain" description="Retrovirus-related Pol polyprotein from transposon TNT 1-94-like beta-barrel" evidence="1">
    <location>
        <begin position="1"/>
        <end position="71"/>
    </location>
</feature>
<proteinExistence type="predicted"/>
<dbReference type="InterPro" id="IPR054722">
    <property type="entry name" value="PolX-like_BBD"/>
</dbReference>
<reference evidence="3" key="3">
    <citation type="submission" date="2015-04" db="UniProtKB">
        <authorList>
            <consortium name="EnsemblPlants"/>
        </authorList>
    </citation>
    <scope>IDENTIFICATION</scope>
    <source>
        <strain evidence="3">cv. Jemalong A17</strain>
    </source>
</reference>